<reference evidence="2" key="1">
    <citation type="submission" date="2016-10" db="EMBL/GenBank/DDBJ databases">
        <authorList>
            <person name="Varghese N."/>
            <person name="Submissions S."/>
        </authorList>
    </citation>
    <scope>NUCLEOTIDE SEQUENCE [LARGE SCALE GENOMIC DNA]</scope>
    <source>
        <strain evidence="2">CGMCC 4.3568</strain>
    </source>
</reference>
<evidence type="ECO:0000313" key="1">
    <source>
        <dbReference type="EMBL" id="SFA75355.1"/>
    </source>
</evidence>
<dbReference type="AlphaFoldDB" id="A0A1I0VG67"/>
<evidence type="ECO:0000313" key="2">
    <source>
        <dbReference type="Proteomes" id="UP000243799"/>
    </source>
</evidence>
<sequence>MLERENDVTRELCLRTLAQYVREDGPRLFAIYGVYHSLPLETVCGWGLEWDADHGGAVFYDPDTRLTWRADSAQKVLQRYRMVADARIVLGARGRLEP</sequence>
<dbReference type="STRING" id="490629.SAMN05216266_101230"/>
<dbReference type="EMBL" id="FOKG01000001">
    <property type="protein sequence ID" value="SFA75355.1"/>
    <property type="molecule type" value="Genomic_DNA"/>
</dbReference>
<name>A0A1I0VG67_9PSEU</name>
<gene>
    <name evidence="1" type="ORF">SAMN05216266_101230</name>
</gene>
<proteinExistence type="predicted"/>
<dbReference type="Proteomes" id="UP000243799">
    <property type="component" value="Unassembled WGS sequence"/>
</dbReference>
<protein>
    <submittedName>
        <fullName evidence="1">Uncharacterized protein</fullName>
    </submittedName>
</protein>
<dbReference type="OrthoDB" id="3632273at2"/>
<accession>A0A1I0VG67</accession>
<keyword evidence="2" id="KW-1185">Reference proteome</keyword>
<dbReference type="RefSeq" id="WP_091668115.1">
    <property type="nucleotide sequence ID" value="NZ_FOKG01000001.1"/>
</dbReference>
<organism evidence="1 2">
    <name type="scientific">Amycolatopsis marina</name>
    <dbReference type="NCBI Taxonomy" id="490629"/>
    <lineage>
        <taxon>Bacteria</taxon>
        <taxon>Bacillati</taxon>
        <taxon>Actinomycetota</taxon>
        <taxon>Actinomycetes</taxon>
        <taxon>Pseudonocardiales</taxon>
        <taxon>Pseudonocardiaceae</taxon>
        <taxon>Amycolatopsis</taxon>
    </lineage>
</organism>